<keyword evidence="1" id="KW-0472">Membrane</keyword>
<keyword evidence="1" id="KW-0812">Transmembrane</keyword>
<dbReference type="PANTHER" id="PTHR43130:SF3">
    <property type="entry name" value="HTH-TYPE TRANSCRIPTIONAL REGULATOR RV1931C"/>
    <property type="match status" value="1"/>
</dbReference>
<reference evidence="3 4" key="1">
    <citation type="journal article" date="2020" name="Biotechnol. Biofuels">
        <title>New insights from the biogas microbiome by comprehensive genome-resolved metagenomics of nearly 1600 species originating from multiple anaerobic digesters.</title>
        <authorList>
            <person name="Campanaro S."/>
            <person name="Treu L."/>
            <person name="Rodriguez-R L.M."/>
            <person name="Kovalovszki A."/>
            <person name="Ziels R.M."/>
            <person name="Maus I."/>
            <person name="Zhu X."/>
            <person name="Kougias P.G."/>
            <person name="Basile A."/>
            <person name="Luo G."/>
            <person name="Schluter A."/>
            <person name="Konstantinidis K.T."/>
            <person name="Angelidaki I."/>
        </authorList>
    </citation>
    <scope>NUCLEOTIDE SEQUENCE [LARGE SCALE GENOMIC DNA]</scope>
    <source>
        <strain evidence="3">AS04akNAM_66</strain>
    </source>
</reference>
<dbReference type="Gene3D" id="3.40.50.880">
    <property type="match status" value="1"/>
</dbReference>
<dbReference type="InterPro" id="IPR002818">
    <property type="entry name" value="DJ-1/PfpI"/>
</dbReference>
<proteinExistence type="predicted"/>
<feature type="domain" description="DJ-1/PfpI" evidence="2">
    <location>
        <begin position="54"/>
        <end position="144"/>
    </location>
</feature>
<name>A0A7V6TZJ2_9HYPH</name>
<organism evidence="3 4">
    <name type="scientific">Brucella intermedia</name>
    <dbReference type="NCBI Taxonomy" id="94625"/>
    <lineage>
        <taxon>Bacteria</taxon>
        <taxon>Pseudomonadati</taxon>
        <taxon>Pseudomonadota</taxon>
        <taxon>Alphaproteobacteria</taxon>
        <taxon>Hyphomicrobiales</taxon>
        <taxon>Brucellaceae</taxon>
        <taxon>Brucella/Ochrobactrum group</taxon>
        <taxon>Brucella</taxon>
    </lineage>
</organism>
<accession>A0A7V6TZJ2</accession>
<dbReference type="CDD" id="cd03136">
    <property type="entry name" value="GATase1_AraC_ArgR_like"/>
    <property type="match status" value="1"/>
</dbReference>
<comment type="caution">
    <text evidence="3">The sequence shown here is derived from an EMBL/GenBank/DDBJ whole genome shotgun (WGS) entry which is preliminary data.</text>
</comment>
<dbReference type="Pfam" id="PF01965">
    <property type="entry name" value="DJ-1_PfpI"/>
    <property type="match status" value="1"/>
</dbReference>
<feature type="transmembrane region" description="Helical" evidence="1">
    <location>
        <begin position="12"/>
        <end position="31"/>
    </location>
</feature>
<protein>
    <submittedName>
        <fullName evidence="3">GlxA family transcriptional regulator</fullName>
    </submittedName>
</protein>
<evidence type="ECO:0000313" key="3">
    <source>
        <dbReference type="EMBL" id="HHV68030.1"/>
    </source>
</evidence>
<evidence type="ECO:0000256" key="1">
    <source>
        <dbReference type="SAM" id="Phobius"/>
    </source>
</evidence>
<dbReference type="InterPro" id="IPR029062">
    <property type="entry name" value="Class_I_gatase-like"/>
</dbReference>
<dbReference type="SUPFAM" id="SSF52317">
    <property type="entry name" value="Class I glutamine amidotransferase-like"/>
    <property type="match status" value="1"/>
</dbReference>
<dbReference type="EMBL" id="DUMN01000306">
    <property type="protein sequence ID" value="HHV68030.1"/>
    <property type="molecule type" value="Genomic_DNA"/>
</dbReference>
<sequence>MRSTDKKNDNRLTIGFILARSFTLSAFSMFVDTIRLGSDEFDRSGRVFADWQVMASTPHMITSSCGVKLAPTSALSSPEKFDYIVVVGGLLNVESPLDAETRAYIRKAADLGVALIGLCTGSFILADLGLMRAHKSCVSWLHYKTYRERFPDHPVESERIFNLDSKRGSCAGGSGSADMAAHLIRSHISTDAERNALEVLQIQRARGKSDRQPRRPLAENFQDPRLCSALILMEQHIDDELTILKGPEQEECEIVR</sequence>
<gene>
    <name evidence="3" type="ORF">GXX48_10375</name>
</gene>
<keyword evidence="1" id="KW-1133">Transmembrane helix</keyword>
<dbReference type="PANTHER" id="PTHR43130">
    <property type="entry name" value="ARAC-FAMILY TRANSCRIPTIONAL REGULATOR"/>
    <property type="match status" value="1"/>
</dbReference>
<evidence type="ECO:0000259" key="2">
    <source>
        <dbReference type="Pfam" id="PF01965"/>
    </source>
</evidence>
<evidence type="ECO:0000313" key="4">
    <source>
        <dbReference type="Proteomes" id="UP000551563"/>
    </source>
</evidence>
<dbReference type="InterPro" id="IPR052158">
    <property type="entry name" value="INH-QAR"/>
</dbReference>
<dbReference type="AlphaFoldDB" id="A0A7V6TZJ2"/>
<dbReference type="Proteomes" id="UP000551563">
    <property type="component" value="Unassembled WGS sequence"/>
</dbReference>